<evidence type="ECO:0000313" key="3">
    <source>
        <dbReference type="Proteomes" id="UP000253324"/>
    </source>
</evidence>
<feature type="signal peptide" evidence="1">
    <location>
        <begin position="1"/>
        <end position="27"/>
    </location>
</feature>
<evidence type="ECO:0008006" key="4">
    <source>
        <dbReference type="Google" id="ProtNLM"/>
    </source>
</evidence>
<gene>
    <name evidence="2" type="ORF">C7476_10995</name>
</gene>
<protein>
    <recommendedName>
        <fullName evidence="4">YpeB-like protein with protease inhibitory function</fullName>
    </recommendedName>
</protein>
<dbReference type="EMBL" id="QPJM01000009">
    <property type="protein sequence ID" value="RCW81913.1"/>
    <property type="molecule type" value="Genomic_DNA"/>
</dbReference>
<dbReference type="Proteomes" id="UP000253324">
    <property type="component" value="Unassembled WGS sequence"/>
</dbReference>
<feature type="chain" id="PRO_5016826565" description="YpeB-like protein with protease inhibitory function" evidence="1">
    <location>
        <begin position="28"/>
        <end position="93"/>
    </location>
</feature>
<accession>A0A368YNW7</accession>
<dbReference type="AlphaFoldDB" id="A0A368YNW7"/>
<comment type="caution">
    <text evidence="2">The sequence shown here is derived from an EMBL/GenBank/DDBJ whole genome shotgun (WGS) entry which is preliminary data.</text>
</comment>
<proteinExistence type="predicted"/>
<sequence length="93" mass="9969">MVKNKLVLAAAVSPFLGFLFFGAAAVAADDPPPRITVNQIIRGEGKVGDVATSKNGEVIYEVLAGGIIEVRNTRYKTAHRYGVVKPNDNSRNN</sequence>
<reference evidence="2 3" key="1">
    <citation type="submission" date="2018-07" db="EMBL/GenBank/DDBJ databases">
        <title>Genomic Encyclopedia of Type Strains, Phase III (KMG-III): the genomes of soil and plant-associated and newly described type strains.</title>
        <authorList>
            <person name="Whitman W."/>
        </authorList>
    </citation>
    <scope>NUCLEOTIDE SEQUENCE [LARGE SCALE GENOMIC DNA]</scope>
    <source>
        <strain evidence="2 3">31-25a</strain>
    </source>
</reference>
<evidence type="ECO:0000313" key="2">
    <source>
        <dbReference type="EMBL" id="RCW81913.1"/>
    </source>
</evidence>
<evidence type="ECO:0000256" key="1">
    <source>
        <dbReference type="SAM" id="SignalP"/>
    </source>
</evidence>
<name>A0A368YNW7_9HYPH</name>
<keyword evidence="1" id="KW-0732">Signal</keyword>
<keyword evidence="3" id="KW-1185">Reference proteome</keyword>
<organism evidence="2 3">
    <name type="scientific">Phyllobacterium bourgognense</name>
    <dbReference type="NCBI Taxonomy" id="314236"/>
    <lineage>
        <taxon>Bacteria</taxon>
        <taxon>Pseudomonadati</taxon>
        <taxon>Pseudomonadota</taxon>
        <taxon>Alphaproteobacteria</taxon>
        <taxon>Hyphomicrobiales</taxon>
        <taxon>Phyllobacteriaceae</taxon>
        <taxon>Phyllobacterium</taxon>
    </lineage>
</organism>